<keyword evidence="2" id="KW-1185">Reference proteome</keyword>
<proteinExistence type="predicted"/>
<dbReference type="AlphaFoldDB" id="A0A5B7ECF3"/>
<comment type="caution">
    <text evidence="1">The sequence shown here is derived from an EMBL/GenBank/DDBJ whole genome shotgun (WGS) entry which is preliminary data.</text>
</comment>
<evidence type="ECO:0000313" key="1">
    <source>
        <dbReference type="EMBL" id="MPC31930.1"/>
    </source>
</evidence>
<protein>
    <submittedName>
        <fullName evidence="1">Uncharacterized protein</fullName>
    </submittedName>
</protein>
<dbReference type="EMBL" id="VSRR010002530">
    <property type="protein sequence ID" value="MPC31930.1"/>
    <property type="molecule type" value="Genomic_DNA"/>
</dbReference>
<evidence type="ECO:0000313" key="2">
    <source>
        <dbReference type="Proteomes" id="UP000324222"/>
    </source>
</evidence>
<sequence length="66" mass="7599">MEIRTRTAAARERGSGGDEGQVKVYTLQRGVWTAPSIDIYLAYNFTEQDRTISSFTACYWIRFKDT</sequence>
<name>A0A5B7ECF3_PORTR</name>
<organism evidence="1 2">
    <name type="scientific">Portunus trituberculatus</name>
    <name type="common">Swimming crab</name>
    <name type="synonym">Neptunus trituberculatus</name>
    <dbReference type="NCBI Taxonomy" id="210409"/>
    <lineage>
        <taxon>Eukaryota</taxon>
        <taxon>Metazoa</taxon>
        <taxon>Ecdysozoa</taxon>
        <taxon>Arthropoda</taxon>
        <taxon>Crustacea</taxon>
        <taxon>Multicrustacea</taxon>
        <taxon>Malacostraca</taxon>
        <taxon>Eumalacostraca</taxon>
        <taxon>Eucarida</taxon>
        <taxon>Decapoda</taxon>
        <taxon>Pleocyemata</taxon>
        <taxon>Brachyura</taxon>
        <taxon>Eubrachyura</taxon>
        <taxon>Portunoidea</taxon>
        <taxon>Portunidae</taxon>
        <taxon>Portuninae</taxon>
        <taxon>Portunus</taxon>
    </lineage>
</organism>
<dbReference type="OrthoDB" id="10020456at2759"/>
<gene>
    <name evidence="1" type="ORF">E2C01_025229</name>
</gene>
<reference evidence="1 2" key="1">
    <citation type="submission" date="2019-05" db="EMBL/GenBank/DDBJ databases">
        <title>Another draft genome of Portunus trituberculatus and its Hox gene families provides insights of decapod evolution.</title>
        <authorList>
            <person name="Jeong J.-H."/>
            <person name="Song I."/>
            <person name="Kim S."/>
            <person name="Choi T."/>
            <person name="Kim D."/>
            <person name="Ryu S."/>
            <person name="Kim W."/>
        </authorList>
    </citation>
    <scope>NUCLEOTIDE SEQUENCE [LARGE SCALE GENOMIC DNA]</scope>
    <source>
        <tissue evidence="1">Muscle</tissue>
    </source>
</reference>
<dbReference type="Proteomes" id="UP000324222">
    <property type="component" value="Unassembled WGS sequence"/>
</dbReference>
<accession>A0A5B7ECF3</accession>